<proteinExistence type="predicted"/>
<keyword evidence="3" id="KW-1185">Reference proteome</keyword>
<evidence type="ECO:0000256" key="1">
    <source>
        <dbReference type="SAM" id="Phobius"/>
    </source>
</evidence>
<sequence length="282" mass="30357">MDRPRRAEFAELRQLVERQLRGVDRQIRGVDRHIRGPIADHVRAQLETHLGRWTDPAVKLERRRKRAETVMWLFLFLGLLLGVVATVLIVTAGPGAAGILQGATTGVVALGAFVVAGKSGAKMRALKRTPLPEPAATLPPTRSLAREPMQRLADAERALAELLRQLGSPRSNVPPDTVQHARDTGAEAAAALREVAAQLQSVERARDLAPSQDRAALEDGVRMLRDQLDQGLDGYGGLIAAAGRLVAASSTGGPDKQALTDASDRLHGLAMALKDLFGDQQR</sequence>
<name>A0A4R2JR93_9PSEU</name>
<comment type="caution">
    <text evidence="2">The sequence shown here is derived from an EMBL/GenBank/DDBJ whole genome shotgun (WGS) entry which is preliminary data.</text>
</comment>
<dbReference type="EMBL" id="SLWS01000006">
    <property type="protein sequence ID" value="TCO56695.1"/>
    <property type="molecule type" value="Genomic_DNA"/>
</dbReference>
<dbReference type="NCBIfam" id="NF047839">
    <property type="entry name" value="PspM_Rv2743c"/>
    <property type="match status" value="1"/>
</dbReference>
<dbReference type="RefSeq" id="WP_132120196.1">
    <property type="nucleotide sequence ID" value="NZ_SLWS01000006.1"/>
</dbReference>
<gene>
    <name evidence="2" type="ORF">EV192_106169</name>
</gene>
<keyword evidence="1" id="KW-1133">Transmembrane helix</keyword>
<feature type="transmembrane region" description="Helical" evidence="1">
    <location>
        <begin position="69"/>
        <end position="90"/>
    </location>
</feature>
<dbReference type="AlphaFoldDB" id="A0A4R2JR93"/>
<protein>
    <submittedName>
        <fullName evidence="2">Uncharacterized protein</fullName>
    </submittedName>
</protein>
<keyword evidence="1" id="KW-0812">Transmembrane</keyword>
<evidence type="ECO:0000313" key="2">
    <source>
        <dbReference type="EMBL" id="TCO56695.1"/>
    </source>
</evidence>
<dbReference type="Pfam" id="PF25587">
    <property type="entry name" value="Rv2743c"/>
    <property type="match status" value="1"/>
</dbReference>
<accession>A0A4R2JR93</accession>
<dbReference type="InterPro" id="IPR057952">
    <property type="entry name" value="Rv2743c-like"/>
</dbReference>
<organism evidence="2 3">
    <name type="scientific">Actinocrispum wychmicini</name>
    <dbReference type="NCBI Taxonomy" id="1213861"/>
    <lineage>
        <taxon>Bacteria</taxon>
        <taxon>Bacillati</taxon>
        <taxon>Actinomycetota</taxon>
        <taxon>Actinomycetes</taxon>
        <taxon>Pseudonocardiales</taxon>
        <taxon>Pseudonocardiaceae</taxon>
        <taxon>Actinocrispum</taxon>
    </lineage>
</organism>
<feature type="transmembrane region" description="Helical" evidence="1">
    <location>
        <begin position="96"/>
        <end position="117"/>
    </location>
</feature>
<evidence type="ECO:0000313" key="3">
    <source>
        <dbReference type="Proteomes" id="UP000295680"/>
    </source>
</evidence>
<dbReference type="Proteomes" id="UP000295680">
    <property type="component" value="Unassembled WGS sequence"/>
</dbReference>
<keyword evidence="1" id="KW-0472">Membrane</keyword>
<reference evidence="2 3" key="1">
    <citation type="submission" date="2019-03" db="EMBL/GenBank/DDBJ databases">
        <title>Genomic Encyclopedia of Type Strains, Phase IV (KMG-IV): sequencing the most valuable type-strain genomes for metagenomic binning, comparative biology and taxonomic classification.</title>
        <authorList>
            <person name="Goeker M."/>
        </authorList>
    </citation>
    <scope>NUCLEOTIDE SEQUENCE [LARGE SCALE GENOMIC DNA]</scope>
    <source>
        <strain evidence="2 3">DSM 45934</strain>
    </source>
</reference>
<dbReference type="OrthoDB" id="3701303at2"/>